<protein>
    <submittedName>
        <fullName evidence="1">Uncharacterized protein</fullName>
    </submittedName>
</protein>
<dbReference type="AlphaFoldDB" id="A0A2K8YXA9"/>
<dbReference type="OrthoDB" id="964130at2"/>
<proteinExistence type="predicted"/>
<sequence>MSYTGDKSNVEQEFQQLKTFVSNLFPASKNLVLKVTRERQQQELDTLRIGRRPEQFFFIVDFINLSIVEAVGLEEIGFNSERFSFRQYLATIPGGSMRQFITLLGKQTFILSHQAILSFLKPQFVANVPITCADGRVLLTKRTISPWQISESGLITAYLSEFIILKTYEDEPINPRFVHLDPAIEMALNRMASRTFATLPKQNNLFTPKEIILIKLYAETSEANVNANVLAKQAEIALSTLHSYNKSILMKAKEMFGEALPTKTARDVAIYLKKCGLLG</sequence>
<name>A0A2K8YXA9_9BACT</name>
<dbReference type="Proteomes" id="UP000232883">
    <property type="component" value="Chromosome"/>
</dbReference>
<reference evidence="1 2" key="1">
    <citation type="submission" date="2017-11" db="EMBL/GenBank/DDBJ databases">
        <title>Taxonomic description and genome sequences of Spirosoma HA7 sp. nov., isolated from pollen microhabitat of Corylus avellana.</title>
        <authorList>
            <person name="Ambika Manirajan B."/>
            <person name="Suarez C."/>
            <person name="Ratering S."/>
            <person name="Geissler-Plaum R."/>
            <person name="Cardinale M."/>
            <person name="Sylvia S."/>
        </authorList>
    </citation>
    <scope>NUCLEOTIDE SEQUENCE [LARGE SCALE GENOMIC DNA]</scope>
    <source>
        <strain evidence="1 2">HA7</strain>
    </source>
</reference>
<dbReference type="KEGG" id="spir:CWM47_10305"/>
<accession>A0A2K8YXA9</accession>
<gene>
    <name evidence="1" type="ORF">CWM47_10305</name>
</gene>
<dbReference type="EMBL" id="CP025096">
    <property type="protein sequence ID" value="AUD02178.1"/>
    <property type="molecule type" value="Genomic_DNA"/>
</dbReference>
<organism evidence="1 2">
    <name type="scientific">Spirosoma pollinicola</name>
    <dbReference type="NCBI Taxonomy" id="2057025"/>
    <lineage>
        <taxon>Bacteria</taxon>
        <taxon>Pseudomonadati</taxon>
        <taxon>Bacteroidota</taxon>
        <taxon>Cytophagia</taxon>
        <taxon>Cytophagales</taxon>
        <taxon>Cytophagaceae</taxon>
        <taxon>Spirosoma</taxon>
    </lineage>
</organism>
<keyword evidence="2" id="KW-1185">Reference proteome</keyword>
<evidence type="ECO:0000313" key="1">
    <source>
        <dbReference type="EMBL" id="AUD02178.1"/>
    </source>
</evidence>
<evidence type="ECO:0000313" key="2">
    <source>
        <dbReference type="Proteomes" id="UP000232883"/>
    </source>
</evidence>
<dbReference type="RefSeq" id="WP_100987897.1">
    <property type="nucleotide sequence ID" value="NZ_CP025096.1"/>
</dbReference>